<keyword evidence="7" id="KW-0472">Membrane</keyword>
<accession>A0A1Q9A4L6</accession>
<dbReference type="PRINTS" id="PR00260">
    <property type="entry name" value="CHEMTRNSDUCR"/>
</dbReference>
<comment type="subcellular location">
    <subcellularLocation>
        <location evidence="1">Membrane</location>
    </subcellularLocation>
</comment>
<organism evidence="11 12">
    <name type="scientific">Allorhizobium taibaishanense</name>
    <dbReference type="NCBI Taxonomy" id="887144"/>
    <lineage>
        <taxon>Bacteria</taxon>
        <taxon>Pseudomonadati</taxon>
        <taxon>Pseudomonadota</taxon>
        <taxon>Alphaproteobacteria</taxon>
        <taxon>Hyphomicrobiales</taxon>
        <taxon>Rhizobiaceae</taxon>
        <taxon>Rhizobium/Agrobacterium group</taxon>
        <taxon>Allorhizobium</taxon>
    </lineage>
</organism>
<dbReference type="Proteomes" id="UP000544107">
    <property type="component" value="Unassembled WGS sequence"/>
</dbReference>
<keyword evidence="7" id="KW-0812">Transmembrane</keyword>
<evidence type="ECO:0000313" key="13">
    <source>
        <dbReference type="Proteomes" id="UP000544107"/>
    </source>
</evidence>
<feature type="transmembrane region" description="Helical" evidence="7">
    <location>
        <begin position="62"/>
        <end position="84"/>
    </location>
</feature>
<feature type="transmembrane region" description="Helical" evidence="7">
    <location>
        <begin position="142"/>
        <end position="163"/>
    </location>
</feature>
<dbReference type="InterPro" id="IPR003660">
    <property type="entry name" value="HAMP_dom"/>
</dbReference>
<dbReference type="STRING" id="887144.BJF91_21020"/>
<feature type="transmembrane region" description="Helical" evidence="7">
    <location>
        <begin position="12"/>
        <end position="32"/>
    </location>
</feature>
<evidence type="ECO:0000256" key="7">
    <source>
        <dbReference type="SAM" id="Phobius"/>
    </source>
</evidence>
<evidence type="ECO:0000256" key="1">
    <source>
        <dbReference type="ARBA" id="ARBA00004370"/>
    </source>
</evidence>
<dbReference type="EMBL" id="JACIED010000001">
    <property type="protein sequence ID" value="MBB4006591.1"/>
    <property type="molecule type" value="Genomic_DNA"/>
</dbReference>
<feature type="transmembrane region" description="Helical" evidence="7">
    <location>
        <begin position="39"/>
        <end position="56"/>
    </location>
</feature>
<comment type="caution">
    <text evidence="11">The sequence shown here is derived from an EMBL/GenBank/DDBJ whole genome shotgun (WGS) entry which is preliminary data.</text>
</comment>
<dbReference type="PANTHER" id="PTHR43531:SF11">
    <property type="entry name" value="METHYL-ACCEPTING CHEMOTAXIS PROTEIN 3"/>
    <property type="match status" value="1"/>
</dbReference>
<reference evidence="11 12" key="1">
    <citation type="submission" date="2016-09" db="EMBL/GenBank/DDBJ databases">
        <title>Rhizobium oryziradicis sp. nov., isolated from the root of rice.</title>
        <authorList>
            <person name="Zhao J."/>
            <person name="Zhang X."/>
        </authorList>
    </citation>
    <scope>NUCLEOTIDE SEQUENCE [LARGE SCALE GENOMIC DNA]</scope>
    <source>
        <strain evidence="11 12">14971</strain>
    </source>
</reference>
<dbReference type="OrthoDB" id="3289104at2"/>
<dbReference type="SMART" id="SM00283">
    <property type="entry name" value="MA"/>
    <property type="match status" value="1"/>
</dbReference>
<dbReference type="PANTHER" id="PTHR43531">
    <property type="entry name" value="PROTEIN ICFG"/>
    <property type="match status" value="1"/>
</dbReference>
<feature type="region of interest" description="Disordered" evidence="6">
    <location>
        <begin position="518"/>
        <end position="539"/>
    </location>
</feature>
<dbReference type="PROSITE" id="PS50111">
    <property type="entry name" value="CHEMOTAXIS_TRANSDUC_2"/>
    <property type="match status" value="1"/>
</dbReference>
<dbReference type="GO" id="GO:0006935">
    <property type="term" value="P:chemotaxis"/>
    <property type="evidence" value="ECO:0007669"/>
    <property type="project" value="UniProtKB-KW"/>
</dbReference>
<gene>
    <name evidence="11" type="ORF">BJF91_21020</name>
    <name evidence="10" type="ORF">GGQ71_000827</name>
</gene>
<feature type="domain" description="HAMP" evidence="9">
    <location>
        <begin position="218"/>
        <end position="270"/>
    </location>
</feature>
<evidence type="ECO:0000256" key="6">
    <source>
        <dbReference type="SAM" id="MobiDB-lite"/>
    </source>
</evidence>
<comment type="similarity">
    <text evidence="3">Belongs to the methyl-accepting chemotaxis (MCP) protein family.</text>
</comment>
<keyword evidence="5" id="KW-0175">Coiled coil</keyword>
<dbReference type="InterPro" id="IPR004089">
    <property type="entry name" value="MCPsignal_dom"/>
</dbReference>
<dbReference type="FunFam" id="1.10.287.950:FF:000001">
    <property type="entry name" value="Methyl-accepting chemotaxis sensory transducer"/>
    <property type="match status" value="1"/>
</dbReference>
<evidence type="ECO:0000256" key="3">
    <source>
        <dbReference type="ARBA" id="ARBA00029447"/>
    </source>
</evidence>
<feature type="coiled-coil region" evidence="5">
    <location>
        <begin position="173"/>
        <end position="212"/>
    </location>
</feature>
<dbReference type="PROSITE" id="PS50885">
    <property type="entry name" value="HAMP"/>
    <property type="match status" value="1"/>
</dbReference>
<dbReference type="EMBL" id="MKIN01000022">
    <property type="protein sequence ID" value="OLP49513.1"/>
    <property type="molecule type" value="Genomic_DNA"/>
</dbReference>
<evidence type="ECO:0000259" key="8">
    <source>
        <dbReference type="PROSITE" id="PS50111"/>
    </source>
</evidence>
<dbReference type="InterPro" id="IPR004090">
    <property type="entry name" value="Chemotax_Me-accpt_rcpt"/>
</dbReference>
<dbReference type="InterPro" id="IPR051310">
    <property type="entry name" value="MCP_chemotaxis"/>
</dbReference>
<dbReference type="GO" id="GO:0004888">
    <property type="term" value="F:transmembrane signaling receptor activity"/>
    <property type="evidence" value="ECO:0007669"/>
    <property type="project" value="InterPro"/>
</dbReference>
<reference evidence="10 13" key="2">
    <citation type="submission" date="2020-08" db="EMBL/GenBank/DDBJ databases">
        <title>Genomic Encyclopedia of Type Strains, Phase IV (KMG-IV): sequencing the most valuable type-strain genomes for metagenomic binning, comparative biology and taxonomic classification.</title>
        <authorList>
            <person name="Goeker M."/>
        </authorList>
    </citation>
    <scope>NUCLEOTIDE SEQUENCE [LARGE SCALE GENOMIC DNA]</scope>
    <source>
        <strain evidence="10 13">DSM 100021</strain>
    </source>
</reference>
<dbReference type="Gene3D" id="1.10.287.950">
    <property type="entry name" value="Methyl-accepting chemotaxis protein"/>
    <property type="match status" value="1"/>
</dbReference>
<feature type="domain" description="Methyl-accepting transducer" evidence="8">
    <location>
        <begin position="275"/>
        <end position="504"/>
    </location>
</feature>
<dbReference type="CDD" id="cd11386">
    <property type="entry name" value="MCP_signal"/>
    <property type="match status" value="1"/>
</dbReference>
<dbReference type="GO" id="GO:0007165">
    <property type="term" value="P:signal transduction"/>
    <property type="evidence" value="ECO:0007669"/>
    <property type="project" value="UniProtKB-KW"/>
</dbReference>
<keyword evidence="7" id="KW-1133">Transmembrane helix</keyword>
<name>A0A1Q9A4L6_9HYPH</name>
<dbReference type="GO" id="GO:0016020">
    <property type="term" value="C:membrane"/>
    <property type="evidence" value="ECO:0007669"/>
    <property type="project" value="UniProtKB-SubCell"/>
</dbReference>
<feature type="transmembrane region" description="Helical" evidence="7">
    <location>
        <begin position="96"/>
        <end position="122"/>
    </location>
</feature>
<keyword evidence="12" id="KW-1185">Reference proteome</keyword>
<dbReference type="SUPFAM" id="SSF58104">
    <property type="entry name" value="Methyl-accepting chemotaxis protein (MCP) signaling domain"/>
    <property type="match status" value="1"/>
</dbReference>
<dbReference type="AlphaFoldDB" id="A0A1Q9A4L6"/>
<proteinExistence type="inferred from homology"/>
<evidence type="ECO:0000256" key="2">
    <source>
        <dbReference type="ARBA" id="ARBA00022500"/>
    </source>
</evidence>
<keyword evidence="2" id="KW-0145">Chemotaxis</keyword>
<evidence type="ECO:0000313" key="11">
    <source>
        <dbReference type="EMBL" id="OLP49513.1"/>
    </source>
</evidence>
<keyword evidence="4" id="KW-0807">Transducer</keyword>
<sequence length="539" mass="57699">MDALLSLRQKLGPGMIGLVWLNATLVVIADFVQGQPQPLLDLGISLAIAILCLGIWRQDRTGTQTMMATAIANAVLVSMLVYAFRGSPLQSDMHMYFFAVLAIMTMWVYLPAIIAFSAVVAVHHTAFYFLFPFAVFSGDSDFSRVVLHAAVLVFETAALAILIRIVTTSMKSAESLAQEAQEAQAAGEALRIDNLKIQTTAAEERIQAFETAEKEAKATMKRAIRGLELALTRLAKGELNFQIDEPFDEAFEGLRQHLNDTIRQFADVLASVVEAVVIIDGNSREISASANDLSRRTESQAASLEETAAALGSLTSNIQQTSENTLKAHGMARTATDNAAHSSTVVTEAEDAMRRIEESSGKIASIISVIDEIAFQTNLLALNAGVEAARAGEAGKGFAVVAQEVRELAQRSANAAREIKQLISASSSEVEGGVRLVRNAGSALQSISGSIQDIGTLIGTIADAAKDQSLGLKDVNSAIGDMDKTTQQNAAMVEESTAAAMTLAAQAEQLKQMVDHFTLPERGRQNRTASRSEPLRMSA</sequence>
<evidence type="ECO:0000313" key="10">
    <source>
        <dbReference type="EMBL" id="MBB4006591.1"/>
    </source>
</evidence>
<evidence type="ECO:0000259" key="9">
    <source>
        <dbReference type="PROSITE" id="PS50885"/>
    </source>
</evidence>
<evidence type="ECO:0000256" key="4">
    <source>
        <dbReference type="PROSITE-ProRule" id="PRU00284"/>
    </source>
</evidence>
<dbReference type="Proteomes" id="UP000185598">
    <property type="component" value="Unassembled WGS sequence"/>
</dbReference>
<dbReference type="Pfam" id="PF00015">
    <property type="entry name" value="MCPsignal"/>
    <property type="match status" value="1"/>
</dbReference>
<evidence type="ECO:0000256" key="5">
    <source>
        <dbReference type="SAM" id="Coils"/>
    </source>
</evidence>
<protein>
    <submittedName>
        <fullName evidence="10">Methyl-accepting chemotaxis protein</fullName>
    </submittedName>
</protein>
<evidence type="ECO:0000313" key="12">
    <source>
        <dbReference type="Proteomes" id="UP000185598"/>
    </source>
</evidence>